<dbReference type="Gene3D" id="3.30.200.20">
    <property type="entry name" value="Phosphorylase Kinase, domain 1"/>
    <property type="match status" value="1"/>
</dbReference>
<proteinExistence type="predicted"/>
<sequence>MTSVLSSFFSRDPCTSFPYELPSDKFTVLTQEHINVGKSLKKSEPQEKATCFWTLNANSTSLKIQAQKLKTLRHPNVLTYLDSLEVESAFYLITEPCRPLAFYLSESKLTSTQLELVVSWGLYQVLNCLKFLHNSAKLSQNNTRNAILVTSSGDGKLAAYQSSGSLRFFKLIFN</sequence>
<dbReference type="Proteomes" id="UP000095281">
    <property type="component" value="Unplaced"/>
</dbReference>
<dbReference type="InterPro" id="IPR011009">
    <property type="entry name" value="Kinase-like_dom_sf"/>
</dbReference>
<accession>A0A1I8C2V7</accession>
<dbReference type="OMA" id="WFAANEM"/>
<dbReference type="PANTHER" id="PTHR12984:SF3">
    <property type="entry name" value="N-TERMINAL KINASE-LIKE PROTEIN"/>
    <property type="match status" value="1"/>
</dbReference>
<name>A0A1I8C2V7_MELHA</name>
<dbReference type="Gene3D" id="1.10.510.10">
    <property type="entry name" value="Transferase(Phosphotransferase) domain 1"/>
    <property type="match status" value="1"/>
</dbReference>
<protein>
    <submittedName>
        <fullName evidence="2">Protein kinase domain-containing protein</fullName>
    </submittedName>
</protein>
<dbReference type="SUPFAM" id="SSF56112">
    <property type="entry name" value="Protein kinase-like (PK-like)"/>
    <property type="match status" value="1"/>
</dbReference>
<evidence type="ECO:0000313" key="1">
    <source>
        <dbReference type="Proteomes" id="UP000095281"/>
    </source>
</evidence>
<dbReference type="AlphaFoldDB" id="A0A1I8C2V7"/>
<organism evidence="1 2">
    <name type="scientific">Meloidogyne hapla</name>
    <name type="common">Root-knot nematode worm</name>
    <dbReference type="NCBI Taxonomy" id="6305"/>
    <lineage>
        <taxon>Eukaryota</taxon>
        <taxon>Metazoa</taxon>
        <taxon>Ecdysozoa</taxon>
        <taxon>Nematoda</taxon>
        <taxon>Chromadorea</taxon>
        <taxon>Rhabditida</taxon>
        <taxon>Tylenchina</taxon>
        <taxon>Tylenchomorpha</taxon>
        <taxon>Tylenchoidea</taxon>
        <taxon>Meloidogynidae</taxon>
        <taxon>Meloidogyninae</taxon>
        <taxon>Meloidogyne</taxon>
    </lineage>
</organism>
<evidence type="ECO:0000313" key="2">
    <source>
        <dbReference type="WBParaSite" id="MhA1_Contig933.frz3.gene7"/>
    </source>
</evidence>
<dbReference type="WBParaSite" id="MhA1_Contig933.frz3.gene7">
    <property type="protein sequence ID" value="MhA1_Contig933.frz3.gene7"/>
    <property type="gene ID" value="MhA1_Contig933.frz3.gene7"/>
</dbReference>
<dbReference type="PANTHER" id="PTHR12984">
    <property type="entry name" value="SCY1-RELATED S/T PROTEIN KINASE-LIKE"/>
    <property type="match status" value="1"/>
</dbReference>
<dbReference type="InterPro" id="IPR051177">
    <property type="entry name" value="CIK-Related_Protein"/>
</dbReference>
<keyword evidence="1" id="KW-1185">Reference proteome</keyword>
<reference evidence="2" key="1">
    <citation type="submission" date="2016-11" db="UniProtKB">
        <authorList>
            <consortium name="WormBaseParasite"/>
        </authorList>
    </citation>
    <scope>IDENTIFICATION</scope>
</reference>